<gene>
    <name evidence="2" type="ORF">DFP72DRAFT_861205</name>
</gene>
<dbReference type="AlphaFoldDB" id="A0A8H6H7V1"/>
<evidence type="ECO:0000256" key="1">
    <source>
        <dbReference type="SAM" id="MobiDB-lite"/>
    </source>
</evidence>
<evidence type="ECO:0000313" key="2">
    <source>
        <dbReference type="EMBL" id="KAF6742018.1"/>
    </source>
</evidence>
<keyword evidence="3" id="KW-1185">Reference proteome</keyword>
<dbReference type="OrthoDB" id="3069197at2759"/>
<proteinExistence type="predicted"/>
<evidence type="ECO:0000313" key="3">
    <source>
        <dbReference type="Proteomes" id="UP000521943"/>
    </source>
</evidence>
<dbReference type="Proteomes" id="UP000521943">
    <property type="component" value="Unassembled WGS sequence"/>
</dbReference>
<sequence>MESRSGSPKPRKRDRVMHALGLDRFNRHSASPSPRGSTSKTRNKLFEGVKTALETVVTVADVFPPLKSTAAGLLVLLKAIDDYGENRKEFTRLSERLEALSKIMVSFPVEFPEEEGDRFRGLAR</sequence>
<organism evidence="2 3">
    <name type="scientific">Ephemerocybe angulata</name>
    <dbReference type="NCBI Taxonomy" id="980116"/>
    <lineage>
        <taxon>Eukaryota</taxon>
        <taxon>Fungi</taxon>
        <taxon>Dikarya</taxon>
        <taxon>Basidiomycota</taxon>
        <taxon>Agaricomycotina</taxon>
        <taxon>Agaricomycetes</taxon>
        <taxon>Agaricomycetidae</taxon>
        <taxon>Agaricales</taxon>
        <taxon>Agaricineae</taxon>
        <taxon>Psathyrellaceae</taxon>
        <taxon>Ephemerocybe</taxon>
    </lineage>
</organism>
<protein>
    <submittedName>
        <fullName evidence="2">Uncharacterized protein</fullName>
    </submittedName>
</protein>
<reference evidence="2 3" key="1">
    <citation type="submission" date="2020-07" db="EMBL/GenBank/DDBJ databases">
        <title>Comparative genomics of pyrophilous fungi reveals a link between fire events and developmental genes.</title>
        <authorList>
            <consortium name="DOE Joint Genome Institute"/>
            <person name="Steindorff A.S."/>
            <person name="Carver A."/>
            <person name="Calhoun S."/>
            <person name="Stillman K."/>
            <person name="Liu H."/>
            <person name="Lipzen A."/>
            <person name="Pangilinan J."/>
            <person name="Labutti K."/>
            <person name="Bruns T.D."/>
            <person name="Grigoriev I.V."/>
        </authorList>
    </citation>
    <scope>NUCLEOTIDE SEQUENCE [LARGE SCALE GENOMIC DNA]</scope>
    <source>
        <strain evidence="2 3">CBS 144469</strain>
    </source>
</reference>
<comment type="caution">
    <text evidence="2">The sequence shown here is derived from an EMBL/GenBank/DDBJ whole genome shotgun (WGS) entry which is preliminary data.</text>
</comment>
<dbReference type="EMBL" id="JACGCI010000207">
    <property type="protein sequence ID" value="KAF6742018.1"/>
    <property type="molecule type" value="Genomic_DNA"/>
</dbReference>
<feature type="compositionally biased region" description="Polar residues" evidence="1">
    <location>
        <begin position="28"/>
        <end position="40"/>
    </location>
</feature>
<feature type="region of interest" description="Disordered" evidence="1">
    <location>
        <begin position="1"/>
        <end position="43"/>
    </location>
</feature>
<name>A0A8H6H7V1_9AGAR</name>
<accession>A0A8H6H7V1</accession>